<dbReference type="EMBL" id="JH603169">
    <property type="protein sequence ID" value="EIC21584.1"/>
    <property type="molecule type" value="Genomic_DNA"/>
</dbReference>
<feature type="transmembrane region" description="Helical" evidence="7">
    <location>
        <begin position="25"/>
        <end position="46"/>
    </location>
</feature>
<dbReference type="STRING" id="631362.Thi970DRAFT_01799"/>
<proteinExistence type="predicted"/>
<keyword evidence="5 7" id="KW-1133">Transmembrane helix</keyword>
<keyword evidence="6 7" id="KW-0472">Membrane</keyword>
<dbReference type="GO" id="GO:0005886">
    <property type="term" value="C:plasma membrane"/>
    <property type="evidence" value="ECO:0007669"/>
    <property type="project" value="UniProtKB-SubCell"/>
</dbReference>
<dbReference type="Proteomes" id="UP000002964">
    <property type="component" value="Unassembled WGS sequence"/>
</dbReference>
<protein>
    <submittedName>
        <fullName evidence="9">Qaraquat-inducible protein B</fullName>
    </submittedName>
</protein>
<feature type="domain" description="Mce/MlaD" evidence="8">
    <location>
        <begin position="49"/>
        <end position="140"/>
    </location>
</feature>
<evidence type="ECO:0000256" key="1">
    <source>
        <dbReference type="ARBA" id="ARBA00004533"/>
    </source>
</evidence>
<dbReference type="InterPro" id="IPR051800">
    <property type="entry name" value="PqiA-PqiB_transport"/>
</dbReference>
<dbReference type="RefSeq" id="WP_009148169.1">
    <property type="nucleotide sequence ID" value="NZ_CP121471.1"/>
</dbReference>
<dbReference type="PANTHER" id="PTHR30462">
    <property type="entry name" value="INTERMEMBRANE TRANSPORT PROTEIN PQIB-RELATED"/>
    <property type="match status" value="1"/>
</dbReference>
<dbReference type="InterPro" id="IPR003399">
    <property type="entry name" value="Mce/MlaD"/>
</dbReference>
<keyword evidence="2" id="KW-1003">Cell membrane</keyword>
<keyword evidence="4 7" id="KW-0812">Transmembrane</keyword>
<evidence type="ECO:0000256" key="7">
    <source>
        <dbReference type="SAM" id="Phobius"/>
    </source>
</evidence>
<keyword evidence="10" id="KW-1185">Reference proteome</keyword>
<dbReference type="AlphaFoldDB" id="H8Z2C9"/>
<evidence type="ECO:0000256" key="2">
    <source>
        <dbReference type="ARBA" id="ARBA00022475"/>
    </source>
</evidence>
<evidence type="ECO:0000256" key="3">
    <source>
        <dbReference type="ARBA" id="ARBA00022519"/>
    </source>
</evidence>
<dbReference type="PANTHER" id="PTHR30462:SF0">
    <property type="entry name" value="INTERMEMBRANE TRANSPORT PROTEIN YEBT"/>
    <property type="match status" value="1"/>
</dbReference>
<accession>H8Z2C9</accession>
<dbReference type="HOGENOM" id="CLU_018765_3_0_6"/>
<evidence type="ECO:0000313" key="10">
    <source>
        <dbReference type="Proteomes" id="UP000002964"/>
    </source>
</evidence>
<feature type="domain" description="Mce/MlaD" evidence="8">
    <location>
        <begin position="164"/>
        <end position="220"/>
    </location>
</feature>
<gene>
    <name evidence="9" type="ORF">Thi970DRAFT_01799</name>
</gene>
<dbReference type="OrthoDB" id="9806984at2"/>
<comment type="subcellular location">
    <subcellularLocation>
        <location evidence="1">Cell inner membrane</location>
    </subcellularLocation>
</comment>
<feature type="domain" description="Mce/MlaD" evidence="8">
    <location>
        <begin position="293"/>
        <end position="403"/>
    </location>
</feature>
<keyword evidence="3" id="KW-0997">Cell inner membrane</keyword>
<evidence type="ECO:0000259" key="8">
    <source>
        <dbReference type="Pfam" id="PF02470"/>
    </source>
</evidence>
<evidence type="ECO:0000256" key="4">
    <source>
        <dbReference type="ARBA" id="ARBA00022692"/>
    </source>
</evidence>
<dbReference type="eggNOG" id="COG1463">
    <property type="taxonomic scope" value="Bacteria"/>
</dbReference>
<evidence type="ECO:0000313" key="9">
    <source>
        <dbReference type="EMBL" id="EIC21584.1"/>
    </source>
</evidence>
<evidence type="ECO:0000256" key="5">
    <source>
        <dbReference type="ARBA" id="ARBA00022989"/>
    </source>
</evidence>
<dbReference type="eggNOG" id="COG3008">
    <property type="taxonomic scope" value="Bacteria"/>
</dbReference>
<sequence length="557" mass="60135">MADALDSSTLPQATLTPPRRSRVSAIWLIPLLAAAVAIGIAVNRILNEGPTISILFQSAEGVEAGKTIIKYKDVKIGQVTAVELHQNYSMVRVTAKIDKHAEGLMVEDAKFWVVQPQVTLSGVSGLSTLLSGNYIGFEMGKSSKPQRHFTGLKVAPVIPIDQPGREFELSASDLGSVSVGSPLYFRRLQVGQVMAYQLDPDGNSVSIRVFVNTPFDHFVSPETRFWNASGLDVSLGESGLDVRTQSLVSLLVGGIAFETPSSAVESAPAAADTTFVLYGDRATAMKQPETISRHYVLYFAESLRGLTVGAPVTLFGLPAGEVTDVGIDIDSATTKLRGRVEIVAYPERIVSDIHTVQSASAQAMVQSPEQSHAFFQRLVMDRGLRAQLRSGSLLTGQLLVAFDFFPDAPEAEVDWSPKMPVIPTVPSTLTNLEDKVSSILAKVDKIPFETIGTELAQTLLTLNQAIEGIDKAVNNIDADVTPELKLAIAAFRRAMVTANKVIKNTDETLLGQDAPGQLELRDALQEVSRAARSLRVLTDYLERNPSSLIRGKDGEKP</sequence>
<organism evidence="9 10">
    <name type="scientific">Thiorhodovibrio frisius</name>
    <dbReference type="NCBI Taxonomy" id="631362"/>
    <lineage>
        <taxon>Bacteria</taxon>
        <taxon>Pseudomonadati</taxon>
        <taxon>Pseudomonadota</taxon>
        <taxon>Gammaproteobacteria</taxon>
        <taxon>Chromatiales</taxon>
        <taxon>Chromatiaceae</taxon>
        <taxon>Thiorhodovibrio</taxon>
    </lineage>
</organism>
<reference evidence="9 10" key="2">
    <citation type="submission" date="2011-11" db="EMBL/GenBank/DDBJ databases">
        <authorList>
            <consortium name="US DOE Joint Genome Institute"/>
            <person name="Lucas S."/>
            <person name="Han J."/>
            <person name="Lapidus A."/>
            <person name="Cheng J.-F."/>
            <person name="Goodwin L."/>
            <person name="Pitluck S."/>
            <person name="Peters L."/>
            <person name="Ovchinnikova G."/>
            <person name="Zhang X."/>
            <person name="Detter J.C."/>
            <person name="Han C."/>
            <person name="Tapia R."/>
            <person name="Land M."/>
            <person name="Hauser L."/>
            <person name="Kyrpides N."/>
            <person name="Ivanova N."/>
            <person name="Pagani I."/>
            <person name="Vogl K."/>
            <person name="Liu Z."/>
            <person name="Overmann J."/>
            <person name="Frigaard N.-U."/>
            <person name="Bryant D."/>
            <person name="Woyke T."/>
        </authorList>
    </citation>
    <scope>NUCLEOTIDE SEQUENCE [LARGE SCALE GENOMIC DNA]</scope>
    <source>
        <strain evidence="9 10">970</strain>
    </source>
</reference>
<evidence type="ECO:0000256" key="6">
    <source>
        <dbReference type="ARBA" id="ARBA00023136"/>
    </source>
</evidence>
<dbReference type="Pfam" id="PF02470">
    <property type="entry name" value="MlaD"/>
    <property type="match status" value="3"/>
</dbReference>
<name>H8Z2C9_9GAMM</name>
<reference evidence="10" key="1">
    <citation type="submission" date="2011-06" db="EMBL/GenBank/DDBJ databases">
        <authorList>
            <consortium name="US DOE Joint Genome Institute (JGI-PGF)"/>
            <person name="Lucas S."/>
            <person name="Han J."/>
            <person name="Lapidus A."/>
            <person name="Cheng J.-F."/>
            <person name="Goodwin L."/>
            <person name="Pitluck S."/>
            <person name="Peters L."/>
            <person name="Land M.L."/>
            <person name="Hauser L."/>
            <person name="Vogl K."/>
            <person name="Liu Z."/>
            <person name="Overmann J."/>
            <person name="Frigaard N.-U."/>
            <person name="Bryant D.A."/>
            <person name="Woyke T.J."/>
        </authorList>
    </citation>
    <scope>NUCLEOTIDE SEQUENCE [LARGE SCALE GENOMIC DNA]</scope>
    <source>
        <strain evidence="10">970</strain>
    </source>
</reference>